<dbReference type="InterPro" id="IPR016431">
    <property type="entry name" value="Pyrv-formate_lyase-activ_prd"/>
</dbReference>
<evidence type="ECO:0000313" key="9">
    <source>
        <dbReference type="Proteomes" id="UP000315525"/>
    </source>
</evidence>
<feature type="binding site" evidence="6">
    <location>
        <position position="87"/>
    </location>
    <ligand>
        <name>[4Fe-4S] cluster</name>
        <dbReference type="ChEBI" id="CHEBI:49883"/>
        <note>4Fe-4S-S-AdoMet</note>
    </ligand>
</feature>
<dbReference type="GO" id="GO:0051539">
    <property type="term" value="F:4 iron, 4 sulfur cluster binding"/>
    <property type="evidence" value="ECO:0007669"/>
    <property type="project" value="UniProtKB-KW"/>
</dbReference>
<dbReference type="Pfam" id="PF04055">
    <property type="entry name" value="Radical_SAM"/>
    <property type="match status" value="1"/>
</dbReference>
<evidence type="ECO:0000259" key="7">
    <source>
        <dbReference type="PROSITE" id="PS51918"/>
    </source>
</evidence>
<dbReference type="Gene3D" id="3.20.20.70">
    <property type="entry name" value="Aldolase class I"/>
    <property type="match status" value="1"/>
</dbReference>
<keyword evidence="3 6" id="KW-0479">Metal-binding</keyword>
<gene>
    <name evidence="8" type="primary">amrS</name>
    <name evidence="8" type="ORF">E3J62_11155</name>
</gene>
<comment type="cofactor">
    <cofactor evidence="6">
        <name>[4Fe-4S] cluster</name>
        <dbReference type="ChEBI" id="CHEBI:49883"/>
    </cofactor>
    <text evidence="6">Binds 1 [4Fe-4S] cluster. The cluster is coordinated with 3 cysteines and an exchangeable S-adenosyl-L-methionine.</text>
</comment>
<dbReference type="InterPro" id="IPR058240">
    <property type="entry name" value="rSAM_sf"/>
</dbReference>
<dbReference type="AlphaFoldDB" id="A0A523UNK8"/>
<dbReference type="SFLD" id="SFLDG01101">
    <property type="entry name" value="Uncharacterised_Radical_SAM_Su"/>
    <property type="match status" value="1"/>
</dbReference>
<evidence type="ECO:0000256" key="3">
    <source>
        <dbReference type="ARBA" id="ARBA00022723"/>
    </source>
</evidence>
<protein>
    <submittedName>
        <fullName evidence="8">AmmeMemoRadiSam system radical SAM enzyme</fullName>
    </submittedName>
</protein>
<proteinExistence type="predicted"/>
<dbReference type="NCBIfam" id="TIGR04337">
    <property type="entry name" value="AmmeMemoSam_rS"/>
    <property type="match status" value="1"/>
</dbReference>
<keyword evidence="2 6" id="KW-0949">S-adenosyl-L-methionine</keyword>
<feature type="binding site" evidence="6">
    <location>
        <position position="91"/>
    </location>
    <ligand>
        <name>[4Fe-4S] cluster</name>
        <dbReference type="ChEBI" id="CHEBI:49883"/>
        <note>4Fe-4S-S-AdoMet</note>
    </ligand>
</feature>
<dbReference type="PIRSF" id="PIRSF004869">
    <property type="entry name" value="PflX_prd"/>
    <property type="match status" value="1"/>
</dbReference>
<keyword evidence="5 6" id="KW-0411">Iron-sulfur</keyword>
<dbReference type="SMART" id="SM00729">
    <property type="entry name" value="Elp3"/>
    <property type="match status" value="1"/>
</dbReference>
<dbReference type="SUPFAM" id="SSF102114">
    <property type="entry name" value="Radical SAM enzymes"/>
    <property type="match status" value="1"/>
</dbReference>
<feature type="binding site" evidence="6">
    <location>
        <position position="94"/>
    </location>
    <ligand>
        <name>[4Fe-4S] cluster</name>
        <dbReference type="ChEBI" id="CHEBI:49883"/>
        <note>4Fe-4S-S-AdoMet</note>
    </ligand>
</feature>
<feature type="domain" description="Radical SAM core" evidence="7">
    <location>
        <begin position="72"/>
        <end position="285"/>
    </location>
</feature>
<dbReference type="InterPro" id="IPR027596">
    <property type="entry name" value="AmmeMemoSam_rS"/>
</dbReference>
<name>A0A523UNK8_UNCT6</name>
<dbReference type="InterPro" id="IPR007197">
    <property type="entry name" value="rSAM"/>
</dbReference>
<dbReference type="InterPro" id="IPR034457">
    <property type="entry name" value="Organic_radical-activating"/>
</dbReference>
<keyword evidence="1" id="KW-0004">4Fe-4S</keyword>
<evidence type="ECO:0000256" key="5">
    <source>
        <dbReference type="ARBA" id="ARBA00023014"/>
    </source>
</evidence>
<comment type="caution">
    <text evidence="8">The sequence shown here is derived from an EMBL/GenBank/DDBJ whole genome shotgun (WGS) entry which is preliminary data.</text>
</comment>
<dbReference type="PANTHER" id="PTHR30352">
    <property type="entry name" value="PYRUVATE FORMATE-LYASE-ACTIVATING ENZYME"/>
    <property type="match status" value="1"/>
</dbReference>
<accession>A0A523UNK8</accession>
<dbReference type="GO" id="GO:0046872">
    <property type="term" value="F:metal ion binding"/>
    <property type="evidence" value="ECO:0007669"/>
    <property type="project" value="UniProtKB-KW"/>
</dbReference>
<organism evidence="8 9">
    <name type="scientific">candidate division TA06 bacterium</name>
    <dbReference type="NCBI Taxonomy" id="2250710"/>
    <lineage>
        <taxon>Bacteria</taxon>
        <taxon>Bacteria division TA06</taxon>
    </lineage>
</organism>
<evidence type="ECO:0000313" key="8">
    <source>
        <dbReference type="EMBL" id="TET44132.1"/>
    </source>
</evidence>
<dbReference type="PROSITE" id="PS51918">
    <property type="entry name" value="RADICAL_SAM"/>
    <property type="match status" value="1"/>
</dbReference>
<sequence length="333" mass="37625">MKEKPARKAEYWERIDDTRVKCLLCPWYCKLKVDQTGICNCRKNVDGELLPICYGECTSLAMDPIEKKPLYHFFPGSQILSTAPNGCNLKCPFCQNADISQGTVPTKFVSPEELVSLAESQQSYGICYTYTEPLIWYEYLLDTGSLAHKKGLKNVLVTNGMINEDPLKDLLPIIDAMNIDLKSMDENFYKRIVKGDLKSVVNTIKMSKESCHVEITNLIIPTLNDKDEQISTLVDWVAGLGVETPIHFSRYFPHYKLRIEPTPVSTLLRAYEIAKKKLRYVYLGNVSIKDGSNTFCYNCGNMLVARAGYYTKVTGIKDAKCNNCGANVDFVLN</sequence>
<dbReference type="CDD" id="cd01335">
    <property type="entry name" value="Radical_SAM"/>
    <property type="match status" value="1"/>
</dbReference>
<evidence type="ECO:0000256" key="2">
    <source>
        <dbReference type="ARBA" id="ARBA00022691"/>
    </source>
</evidence>
<dbReference type="SFLD" id="SFLDS00029">
    <property type="entry name" value="Radical_SAM"/>
    <property type="match status" value="1"/>
</dbReference>
<reference evidence="8 9" key="1">
    <citation type="submission" date="2019-03" db="EMBL/GenBank/DDBJ databases">
        <title>Metabolic potential of uncultured bacteria and archaea associated with petroleum seepage in deep-sea sediments.</title>
        <authorList>
            <person name="Dong X."/>
            <person name="Hubert C."/>
        </authorList>
    </citation>
    <scope>NUCLEOTIDE SEQUENCE [LARGE SCALE GENOMIC DNA]</scope>
    <source>
        <strain evidence="8">E44_bin18</strain>
    </source>
</reference>
<dbReference type="InterPro" id="IPR006638">
    <property type="entry name" value="Elp3/MiaA/NifB-like_rSAM"/>
</dbReference>
<dbReference type="EMBL" id="SOJN01000137">
    <property type="protein sequence ID" value="TET44132.1"/>
    <property type="molecule type" value="Genomic_DNA"/>
</dbReference>
<evidence type="ECO:0000256" key="1">
    <source>
        <dbReference type="ARBA" id="ARBA00022485"/>
    </source>
</evidence>
<dbReference type="InterPro" id="IPR013785">
    <property type="entry name" value="Aldolase_TIM"/>
</dbReference>
<evidence type="ECO:0000256" key="6">
    <source>
        <dbReference type="PIRSR" id="PIRSR004869-50"/>
    </source>
</evidence>
<dbReference type="GO" id="GO:0003824">
    <property type="term" value="F:catalytic activity"/>
    <property type="evidence" value="ECO:0007669"/>
    <property type="project" value="InterPro"/>
</dbReference>
<evidence type="ECO:0000256" key="4">
    <source>
        <dbReference type="ARBA" id="ARBA00023004"/>
    </source>
</evidence>
<keyword evidence="4 6" id="KW-0408">Iron</keyword>
<dbReference type="Proteomes" id="UP000315525">
    <property type="component" value="Unassembled WGS sequence"/>
</dbReference>
<dbReference type="PANTHER" id="PTHR30352:SF5">
    <property type="entry name" value="PYRUVATE FORMATE-LYASE 1-ACTIVATING ENZYME"/>
    <property type="match status" value="1"/>
</dbReference>